<dbReference type="PANTHER" id="PTHR44936:SF9">
    <property type="entry name" value="SENSOR PROTEIN CREC"/>
    <property type="match status" value="1"/>
</dbReference>
<keyword evidence="17" id="KW-0902">Two-component regulatory system</keyword>
<dbReference type="InterPro" id="IPR003660">
    <property type="entry name" value="HAMP_dom"/>
</dbReference>
<reference evidence="26 27" key="1">
    <citation type="submission" date="2018-03" db="EMBL/GenBank/DDBJ databases">
        <authorList>
            <person name="Keele B.F."/>
        </authorList>
    </citation>
    <scope>NUCLEOTIDE SEQUENCE [LARGE SCALE GENOMIC DNA]</scope>
    <source>
        <strain evidence="26 27">IB-3</strain>
    </source>
</reference>
<comment type="cofactor">
    <cofactor evidence="3">
        <name>Mg(2+)</name>
        <dbReference type="ChEBI" id="CHEBI:18420"/>
    </cofactor>
</comment>
<keyword evidence="14" id="KW-0460">Magnesium</keyword>
<evidence type="ECO:0000256" key="20">
    <source>
        <dbReference type="ARBA" id="ARBA00023211"/>
    </source>
</evidence>
<keyword evidence="20" id="KW-0464">Manganese</keyword>
<evidence type="ECO:0000256" key="8">
    <source>
        <dbReference type="ARBA" id="ARBA00022679"/>
    </source>
</evidence>
<gene>
    <name evidence="26" type="ORF">C7S10_21350</name>
</gene>
<evidence type="ECO:0000256" key="18">
    <source>
        <dbReference type="ARBA" id="ARBA00023016"/>
    </source>
</evidence>
<evidence type="ECO:0000256" key="23">
    <source>
        <dbReference type="SAM" id="Phobius"/>
    </source>
</evidence>
<dbReference type="InterPro" id="IPR036097">
    <property type="entry name" value="HisK_dim/P_sf"/>
</dbReference>
<dbReference type="EMBL" id="PYXZ01000013">
    <property type="protein sequence ID" value="PUA79023.1"/>
    <property type="molecule type" value="Genomic_DNA"/>
</dbReference>
<dbReference type="Proteomes" id="UP000244867">
    <property type="component" value="Unassembled WGS sequence"/>
</dbReference>
<keyword evidence="19" id="KW-0843">Virulence</keyword>
<keyword evidence="7" id="KW-0597">Phosphoprotein</keyword>
<keyword evidence="13" id="KW-0067">ATP-binding</keyword>
<keyword evidence="15" id="KW-0904">Protein phosphatase</keyword>
<keyword evidence="11 26" id="KW-0418">Kinase</keyword>
<evidence type="ECO:0000256" key="21">
    <source>
        <dbReference type="ARBA" id="ARBA00040454"/>
    </source>
</evidence>
<keyword evidence="23" id="KW-0472">Membrane</keyword>
<accession>A0A2R7YRU4</accession>
<evidence type="ECO:0000256" key="4">
    <source>
        <dbReference type="ARBA" id="ARBA00004651"/>
    </source>
</evidence>
<dbReference type="RefSeq" id="WP_108346846.1">
    <property type="nucleotide sequence ID" value="NZ_PYXZ01000013.1"/>
</dbReference>
<dbReference type="EC" id="2.7.13.3" evidence="5"/>
<dbReference type="Gene3D" id="1.10.287.130">
    <property type="match status" value="1"/>
</dbReference>
<dbReference type="GO" id="GO:0005524">
    <property type="term" value="F:ATP binding"/>
    <property type="evidence" value="ECO:0007669"/>
    <property type="project" value="UniProtKB-KW"/>
</dbReference>
<evidence type="ECO:0000259" key="24">
    <source>
        <dbReference type="PROSITE" id="PS50109"/>
    </source>
</evidence>
<keyword evidence="10" id="KW-0547">Nucleotide-binding</keyword>
<dbReference type="GO" id="GO:0004721">
    <property type="term" value="F:phosphoprotein phosphatase activity"/>
    <property type="evidence" value="ECO:0007669"/>
    <property type="project" value="UniProtKB-KW"/>
</dbReference>
<evidence type="ECO:0000256" key="15">
    <source>
        <dbReference type="ARBA" id="ARBA00022912"/>
    </source>
</evidence>
<sequence length="435" mass="45047">MRRSLIVTVAAAVGMVLLAMLVPMAILMRDYALEDRLAAAALELQATESVVSGAGSDKGDVSVYVVRINETSDSVTTVLYPDGTGIGPQPGEDERVVQSRQTGQARVDDVDGGAQILVPVSLGGSSGGAADTPVVRVFVPEPSVFSGPTARAYLVLAGLGAVLLLGALLIADRVGRSFVQPIGRLATYAQTLGDRRTSPPAPSGPAEVRELGTALRRLVGRIELLLTRERETVADLSHRLRTPITSLRLRIEALPPGDDRARLSEDLDRLQVMVDHVVGEARRSEREGLVAGTPALAVLADRAAFWLPLAEDQGRTLTIDVPTGPDEEVHASEPDLAALVDVLLDNVFTHTPEGAGIAMTIARRAGGGVVLTVDDEGPGFPDDVDVVRRGASGADSSGLGLAIAHKTATESGGGLVVGASPAGGGRVVVDLGPPA</sequence>
<evidence type="ECO:0000256" key="22">
    <source>
        <dbReference type="ARBA" id="ARBA00041776"/>
    </source>
</evidence>
<dbReference type="InterPro" id="IPR005467">
    <property type="entry name" value="His_kinase_dom"/>
</dbReference>
<dbReference type="SUPFAM" id="SSF47384">
    <property type="entry name" value="Homodimeric domain of signal transducing histidine kinase"/>
    <property type="match status" value="1"/>
</dbReference>
<dbReference type="PROSITE" id="PS50109">
    <property type="entry name" value="HIS_KIN"/>
    <property type="match status" value="1"/>
</dbReference>
<evidence type="ECO:0000259" key="25">
    <source>
        <dbReference type="PROSITE" id="PS50885"/>
    </source>
</evidence>
<keyword evidence="6" id="KW-1003">Cell membrane</keyword>
<evidence type="ECO:0000256" key="13">
    <source>
        <dbReference type="ARBA" id="ARBA00022840"/>
    </source>
</evidence>
<dbReference type="OrthoDB" id="3206505at2"/>
<evidence type="ECO:0000256" key="7">
    <source>
        <dbReference type="ARBA" id="ARBA00022553"/>
    </source>
</evidence>
<dbReference type="PRINTS" id="PR00344">
    <property type="entry name" value="BCTRLSENSOR"/>
</dbReference>
<feature type="domain" description="HAMP" evidence="25">
    <location>
        <begin position="176"/>
        <end position="227"/>
    </location>
</feature>
<keyword evidence="27" id="KW-1185">Reference proteome</keyword>
<evidence type="ECO:0000256" key="16">
    <source>
        <dbReference type="ARBA" id="ARBA00022989"/>
    </source>
</evidence>
<dbReference type="GO" id="GO:0005886">
    <property type="term" value="C:plasma membrane"/>
    <property type="evidence" value="ECO:0007669"/>
    <property type="project" value="UniProtKB-SubCell"/>
</dbReference>
<evidence type="ECO:0000256" key="2">
    <source>
        <dbReference type="ARBA" id="ARBA00001936"/>
    </source>
</evidence>
<dbReference type="PROSITE" id="PS50885">
    <property type="entry name" value="HAMP"/>
    <property type="match status" value="1"/>
</dbReference>
<evidence type="ECO:0000313" key="26">
    <source>
        <dbReference type="EMBL" id="PUA79023.1"/>
    </source>
</evidence>
<organism evidence="26 27">
    <name type="scientific">Nocardioides currus</name>
    <dbReference type="NCBI Taxonomy" id="2133958"/>
    <lineage>
        <taxon>Bacteria</taxon>
        <taxon>Bacillati</taxon>
        <taxon>Actinomycetota</taxon>
        <taxon>Actinomycetes</taxon>
        <taxon>Propionibacteriales</taxon>
        <taxon>Nocardioidaceae</taxon>
        <taxon>Nocardioides</taxon>
    </lineage>
</organism>
<evidence type="ECO:0000256" key="11">
    <source>
        <dbReference type="ARBA" id="ARBA00022777"/>
    </source>
</evidence>
<evidence type="ECO:0000256" key="12">
    <source>
        <dbReference type="ARBA" id="ARBA00022801"/>
    </source>
</evidence>
<dbReference type="Pfam" id="PF00512">
    <property type="entry name" value="HisKA"/>
    <property type="match status" value="1"/>
</dbReference>
<dbReference type="InterPro" id="IPR004358">
    <property type="entry name" value="Sig_transdc_His_kin-like_C"/>
</dbReference>
<evidence type="ECO:0000256" key="6">
    <source>
        <dbReference type="ARBA" id="ARBA00022475"/>
    </source>
</evidence>
<dbReference type="InterPro" id="IPR003594">
    <property type="entry name" value="HATPase_dom"/>
</dbReference>
<dbReference type="PANTHER" id="PTHR44936">
    <property type="entry name" value="SENSOR PROTEIN CREC"/>
    <property type="match status" value="1"/>
</dbReference>
<feature type="transmembrane region" description="Helical" evidence="23">
    <location>
        <begin position="152"/>
        <end position="171"/>
    </location>
</feature>
<feature type="transmembrane region" description="Helical" evidence="23">
    <location>
        <begin position="6"/>
        <end position="27"/>
    </location>
</feature>
<comment type="catalytic activity">
    <reaction evidence="1">
        <text>ATP + protein L-histidine = ADP + protein N-phospho-L-histidine.</text>
        <dbReference type="EC" id="2.7.13.3"/>
    </reaction>
</comment>
<comment type="subcellular location">
    <subcellularLocation>
        <location evidence="4">Cell membrane</location>
        <topology evidence="4">Multi-pass membrane protein</topology>
    </subcellularLocation>
</comment>
<evidence type="ECO:0000256" key="3">
    <source>
        <dbReference type="ARBA" id="ARBA00001946"/>
    </source>
</evidence>
<evidence type="ECO:0000256" key="10">
    <source>
        <dbReference type="ARBA" id="ARBA00022741"/>
    </source>
</evidence>
<evidence type="ECO:0000256" key="1">
    <source>
        <dbReference type="ARBA" id="ARBA00000085"/>
    </source>
</evidence>
<proteinExistence type="predicted"/>
<keyword evidence="12" id="KW-0378">Hydrolase</keyword>
<dbReference type="InterPro" id="IPR003661">
    <property type="entry name" value="HisK_dim/P_dom"/>
</dbReference>
<evidence type="ECO:0000256" key="17">
    <source>
        <dbReference type="ARBA" id="ARBA00023012"/>
    </source>
</evidence>
<protein>
    <recommendedName>
        <fullName evidence="21">Signal transduction histidine-protein kinase/phosphatase MprB</fullName>
        <ecNumber evidence="5">2.7.13.3</ecNumber>
    </recommendedName>
    <alternativeName>
        <fullName evidence="22">Mycobacterial persistence regulator B</fullName>
    </alternativeName>
</protein>
<dbReference type="CDD" id="cd00082">
    <property type="entry name" value="HisKA"/>
    <property type="match status" value="1"/>
</dbReference>
<dbReference type="SMART" id="SM00304">
    <property type="entry name" value="HAMP"/>
    <property type="match status" value="2"/>
</dbReference>
<name>A0A2R7YRU4_9ACTN</name>
<dbReference type="InterPro" id="IPR050980">
    <property type="entry name" value="2C_sensor_his_kinase"/>
</dbReference>
<dbReference type="GO" id="GO:0000155">
    <property type="term" value="F:phosphorelay sensor kinase activity"/>
    <property type="evidence" value="ECO:0007669"/>
    <property type="project" value="InterPro"/>
</dbReference>
<keyword evidence="16 23" id="KW-1133">Transmembrane helix</keyword>
<evidence type="ECO:0000256" key="14">
    <source>
        <dbReference type="ARBA" id="ARBA00022842"/>
    </source>
</evidence>
<evidence type="ECO:0000256" key="19">
    <source>
        <dbReference type="ARBA" id="ARBA00023026"/>
    </source>
</evidence>
<comment type="cofactor">
    <cofactor evidence="2">
        <name>Mn(2+)</name>
        <dbReference type="ChEBI" id="CHEBI:29035"/>
    </cofactor>
</comment>
<dbReference type="SUPFAM" id="SSF55874">
    <property type="entry name" value="ATPase domain of HSP90 chaperone/DNA topoisomerase II/histidine kinase"/>
    <property type="match status" value="1"/>
</dbReference>
<comment type="caution">
    <text evidence="26">The sequence shown here is derived from an EMBL/GenBank/DDBJ whole genome shotgun (WGS) entry which is preliminary data.</text>
</comment>
<evidence type="ECO:0000313" key="27">
    <source>
        <dbReference type="Proteomes" id="UP000244867"/>
    </source>
</evidence>
<dbReference type="Pfam" id="PF00672">
    <property type="entry name" value="HAMP"/>
    <property type="match status" value="1"/>
</dbReference>
<evidence type="ECO:0000256" key="5">
    <source>
        <dbReference type="ARBA" id="ARBA00012438"/>
    </source>
</evidence>
<keyword evidence="8" id="KW-0808">Transferase</keyword>
<dbReference type="Gene3D" id="3.30.565.10">
    <property type="entry name" value="Histidine kinase-like ATPase, C-terminal domain"/>
    <property type="match status" value="1"/>
</dbReference>
<dbReference type="AlphaFoldDB" id="A0A2R7YRU4"/>
<evidence type="ECO:0000256" key="9">
    <source>
        <dbReference type="ARBA" id="ARBA00022692"/>
    </source>
</evidence>
<dbReference type="InterPro" id="IPR036890">
    <property type="entry name" value="HATPase_C_sf"/>
</dbReference>
<keyword evidence="9 23" id="KW-0812">Transmembrane</keyword>
<dbReference type="Pfam" id="PF02518">
    <property type="entry name" value="HATPase_c"/>
    <property type="match status" value="1"/>
</dbReference>
<feature type="domain" description="Histidine kinase" evidence="24">
    <location>
        <begin position="235"/>
        <end position="435"/>
    </location>
</feature>
<keyword evidence="18" id="KW-0346">Stress response</keyword>
<dbReference type="SMART" id="SM00387">
    <property type="entry name" value="HATPase_c"/>
    <property type="match status" value="1"/>
</dbReference>
<dbReference type="SMART" id="SM00388">
    <property type="entry name" value="HisKA"/>
    <property type="match status" value="1"/>
</dbReference>